<dbReference type="InterPro" id="IPR051325">
    <property type="entry name" value="Nudix_hydrolase_domain"/>
</dbReference>
<proteinExistence type="predicted"/>
<dbReference type="PANTHER" id="PTHR21340:SF7">
    <property type="entry name" value="NUDIX HYDROLASE DOMAIN-CONTAINING PROTEIN"/>
    <property type="match status" value="1"/>
</dbReference>
<dbReference type="AlphaFoldDB" id="A0A495SCU0"/>
<evidence type="ECO:0000313" key="3">
    <source>
        <dbReference type="Proteomes" id="UP000272428"/>
    </source>
</evidence>
<keyword evidence="2" id="KW-0378">Hydrolase</keyword>
<dbReference type="InterPro" id="IPR000086">
    <property type="entry name" value="NUDIX_hydrolase_dom"/>
</dbReference>
<dbReference type="SUPFAM" id="SSF55811">
    <property type="entry name" value="Nudix"/>
    <property type="match status" value="1"/>
</dbReference>
<dbReference type="EMBL" id="RBXB01000002">
    <property type="protein sequence ID" value="RKS98058.1"/>
    <property type="molecule type" value="Genomic_DNA"/>
</dbReference>
<dbReference type="PANTHER" id="PTHR21340">
    <property type="entry name" value="DIADENOSINE 5,5-P1,P4-TETRAPHOSPHATE PYROPHOSPHOHYDROLASE MUTT"/>
    <property type="match status" value="1"/>
</dbReference>
<dbReference type="PROSITE" id="PS51462">
    <property type="entry name" value="NUDIX"/>
    <property type="match status" value="1"/>
</dbReference>
<dbReference type="CDD" id="cd04662">
    <property type="entry name" value="NUDIX_Hydrolase"/>
    <property type="match status" value="1"/>
</dbReference>
<dbReference type="Pfam" id="PF00293">
    <property type="entry name" value="NUDIX"/>
    <property type="match status" value="1"/>
</dbReference>
<name>A0A495SCU0_9FLAO</name>
<organism evidence="2 3">
    <name type="scientific">Chryseobacterium defluvii</name>
    <dbReference type="NCBI Taxonomy" id="160396"/>
    <lineage>
        <taxon>Bacteria</taxon>
        <taxon>Pseudomonadati</taxon>
        <taxon>Bacteroidota</taxon>
        <taxon>Flavobacteriia</taxon>
        <taxon>Flavobacteriales</taxon>
        <taxon>Weeksellaceae</taxon>
        <taxon>Chryseobacterium group</taxon>
        <taxon>Chryseobacterium</taxon>
    </lineage>
</organism>
<comment type="caution">
    <text evidence="2">The sequence shown here is derived from an EMBL/GenBank/DDBJ whole genome shotgun (WGS) entry which is preliminary data.</text>
</comment>
<accession>A0A495SCU0</accession>
<dbReference type="Gene3D" id="3.90.79.10">
    <property type="entry name" value="Nucleoside Triphosphate Pyrophosphohydrolase"/>
    <property type="match status" value="1"/>
</dbReference>
<evidence type="ECO:0000313" key="2">
    <source>
        <dbReference type="EMBL" id="RKS98058.1"/>
    </source>
</evidence>
<gene>
    <name evidence="2" type="ORF">BCF58_2195</name>
</gene>
<dbReference type="GO" id="GO:0006167">
    <property type="term" value="P:AMP biosynthetic process"/>
    <property type="evidence" value="ECO:0007669"/>
    <property type="project" value="TreeGrafter"/>
</dbReference>
<dbReference type="InterPro" id="IPR015797">
    <property type="entry name" value="NUDIX_hydrolase-like_dom_sf"/>
</dbReference>
<feature type="domain" description="Nudix hydrolase" evidence="1">
    <location>
        <begin position="1"/>
        <end position="148"/>
    </location>
</feature>
<dbReference type="GO" id="GO:0006754">
    <property type="term" value="P:ATP biosynthetic process"/>
    <property type="evidence" value="ECO:0007669"/>
    <property type="project" value="TreeGrafter"/>
</dbReference>
<dbReference type="GO" id="GO:0004081">
    <property type="term" value="F:bis(5'-nucleosyl)-tetraphosphatase (asymmetrical) activity"/>
    <property type="evidence" value="ECO:0007669"/>
    <property type="project" value="TreeGrafter"/>
</dbReference>
<sequence>MKKSAGLLLFKKSKEGLLYFLVHPGGPFWKNKDLGSWSIPKGEMSDDEDALERAKIEFQEETGQEIAGEFIPLSAIQQKGGKIVYAWAVEGDVDLSSLSSNTFDLEWPPKSGKILQVPEVDQWEWFTLNEAKSKINPAQVSFLLEVQKLLESNI</sequence>
<reference evidence="2 3" key="1">
    <citation type="submission" date="2018-10" db="EMBL/GenBank/DDBJ databases">
        <title>Genomic Encyclopedia of Archaeal and Bacterial Type Strains, Phase II (KMG-II): from individual species to whole genera.</title>
        <authorList>
            <person name="Goeker M."/>
        </authorList>
    </citation>
    <scope>NUCLEOTIDE SEQUENCE [LARGE SCALE GENOMIC DNA]</scope>
    <source>
        <strain evidence="2 3">DSM 14219</strain>
    </source>
</reference>
<dbReference type="Proteomes" id="UP000272428">
    <property type="component" value="Unassembled WGS sequence"/>
</dbReference>
<dbReference type="OrthoDB" id="954553at2"/>
<dbReference type="RefSeq" id="WP_121461790.1">
    <property type="nucleotide sequence ID" value="NZ_RBXB01000002.1"/>
</dbReference>
<protein>
    <submittedName>
        <fullName evidence="2">Putative NUDIX family NTP pyrophosphohydrolase</fullName>
    </submittedName>
</protein>
<keyword evidence="3" id="KW-1185">Reference proteome</keyword>
<evidence type="ECO:0000259" key="1">
    <source>
        <dbReference type="PROSITE" id="PS51462"/>
    </source>
</evidence>